<dbReference type="InterPro" id="IPR043132">
    <property type="entry name" value="BCAT-like_C"/>
</dbReference>
<dbReference type="GO" id="GO:0009098">
    <property type="term" value="P:L-leucine biosynthetic process"/>
    <property type="evidence" value="ECO:0007669"/>
    <property type="project" value="TreeGrafter"/>
</dbReference>
<keyword evidence="4 11" id="KW-0028">Amino-acid biosynthesis</keyword>
<dbReference type="PROSITE" id="PS00770">
    <property type="entry name" value="AA_TRANSFER_CLASS_4"/>
    <property type="match status" value="1"/>
</dbReference>
<keyword evidence="3 11" id="KW-0032">Aminotransferase</keyword>
<keyword evidence="13" id="KW-1185">Reference proteome</keyword>
<dbReference type="FunFam" id="3.20.10.10:FF:000004">
    <property type="entry name" value="Branched-chain-amino-acid aminotransferase"/>
    <property type="match status" value="1"/>
</dbReference>
<dbReference type="GO" id="GO:0005739">
    <property type="term" value="C:mitochondrion"/>
    <property type="evidence" value="ECO:0007669"/>
    <property type="project" value="TreeGrafter"/>
</dbReference>
<keyword evidence="5 11" id="KW-0808">Transferase</keyword>
<proteinExistence type="inferred from homology"/>
<evidence type="ECO:0000256" key="11">
    <source>
        <dbReference type="RuleBase" id="RU004517"/>
    </source>
</evidence>
<comment type="cofactor">
    <cofactor evidence="1 10">
        <name>pyridoxal 5'-phosphate</name>
        <dbReference type="ChEBI" id="CHEBI:597326"/>
    </cofactor>
</comment>
<evidence type="ECO:0000256" key="6">
    <source>
        <dbReference type="ARBA" id="ARBA00022898"/>
    </source>
</evidence>
<keyword evidence="6 10" id="KW-0663">Pyridoxal phosphate</keyword>
<evidence type="ECO:0000313" key="12">
    <source>
        <dbReference type="EMBL" id="KAJ1964656.1"/>
    </source>
</evidence>
<dbReference type="AlphaFoldDB" id="A0A9W8ARX7"/>
<evidence type="ECO:0000256" key="9">
    <source>
        <dbReference type="RuleBase" id="RU004106"/>
    </source>
</evidence>
<feature type="modified residue" description="N6-(pyridoxal phosphate)lysine" evidence="8">
    <location>
        <position position="228"/>
    </location>
</feature>
<comment type="catalytic activity">
    <reaction evidence="11">
        <text>L-leucine + 2-oxoglutarate = 4-methyl-2-oxopentanoate + L-glutamate</text>
        <dbReference type="Rhea" id="RHEA:18321"/>
        <dbReference type="ChEBI" id="CHEBI:16810"/>
        <dbReference type="ChEBI" id="CHEBI:17865"/>
        <dbReference type="ChEBI" id="CHEBI:29985"/>
        <dbReference type="ChEBI" id="CHEBI:57427"/>
        <dbReference type="EC" id="2.6.1.42"/>
    </reaction>
</comment>
<evidence type="ECO:0000256" key="10">
    <source>
        <dbReference type="RuleBase" id="RU004516"/>
    </source>
</evidence>
<dbReference type="EC" id="2.6.1.42" evidence="11"/>
<comment type="catalytic activity">
    <reaction evidence="11">
        <text>L-valine + 2-oxoglutarate = 3-methyl-2-oxobutanoate + L-glutamate</text>
        <dbReference type="Rhea" id="RHEA:24813"/>
        <dbReference type="ChEBI" id="CHEBI:11851"/>
        <dbReference type="ChEBI" id="CHEBI:16810"/>
        <dbReference type="ChEBI" id="CHEBI:29985"/>
        <dbReference type="ChEBI" id="CHEBI:57762"/>
        <dbReference type="EC" id="2.6.1.42"/>
    </reaction>
</comment>
<dbReference type="InterPro" id="IPR043131">
    <property type="entry name" value="BCAT-like_N"/>
</dbReference>
<dbReference type="Gene3D" id="3.30.470.10">
    <property type="match status" value="1"/>
</dbReference>
<dbReference type="InterPro" id="IPR036038">
    <property type="entry name" value="Aminotransferase-like"/>
</dbReference>
<comment type="similarity">
    <text evidence="2 9">Belongs to the class-IV pyridoxal-phosphate-dependent aminotransferase family.</text>
</comment>
<dbReference type="InterPro" id="IPR033939">
    <property type="entry name" value="BCAT_family"/>
</dbReference>
<dbReference type="GO" id="GO:0004084">
    <property type="term" value="F:branched-chain-amino-acid transaminase activity"/>
    <property type="evidence" value="ECO:0007669"/>
    <property type="project" value="UniProtKB-EC"/>
</dbReference>
<dbReference type="NCBIfam" id="NF009897">
    <property type="entry name" value="PRK13357.1"/>
    <property type="match status" value="1"/>
</dbReference>
<name>A0A9W8ARX7_9FUNG</name>
<dbReference type="InterPro" id="IPR001544">
    <property type="entry name" value="Aminotrans_IV"/>
</dbReference>
<keyword evidence="7 11" id="KW-0100">Branched-chain amino acid biosynthesis</keyword>
<dbReference type="OrthoDB" id="1732691at2759"/>
<protein>
    <recommendedName>
        <fullName evidence="11">Branched-chain-amino-acid aminotransferase</fullName>
        <ecNumber evidence="11">2.6.1.42</ecNumber>
    </recommendedName>
</protein>
<dbReference type="InterPro" id="IPR018300">
    <property type="entry name" value="Aminotrans_IV_CS"/>
</dbReference>
<evidence type="ECO:0000256" key="7">
    <source>
        <dbReference type="ARBA" id="ARBA00023304"/>
    </source>
</evidence>
<organism evidence="12 13">
    <name type="scientific">Dispira parvispora</name>
    <dbReference type="NCBI Taxonomy" id="1520584"/>
    <lineage>
        <taxon>Eukaryota</taxon>
        <taxon>Fungi</taxon>
        <taxon>Fungi incertae sedis</taxon>
        <taxon>Zoopagomycota</taxon>
        <taxon>Kickxellomycotina</taxon>
        <taxon>Dimargaritomycetes</taxon>
        <taxon>Dimargaritales</taxon>
        <taxon>Dimargaritaceae</taxon>
        <taxon>Dispira</taxon>
    </lineage>
</organism>
<sequence length="397" mass="44125">MTISQPTYRPANPAVAPIEEHAVDEPTQLHPLKASLLQKTLSSNLKPLIPNHELVFGKSFSDHMLLTAWDSKYGWHAPEIKPYGPLELEPSSVVFHYAFTCFEGMKAYKDKQGRIRLFRPDMNMKRMNHSAARLALPTFDGNEYIKCLKELLRTDSRWVPDERGYSLYLRPTLMGTEEVLGVRASNEALLFTICSPVGPYFSSGFNAVSLYANVHEVRAWPGGVGDAKLGANYAPTIKPAEEAAKHGCQQVLWLIGENHQLMEVGAMNIFVYWINKQGKPELVTPALNGTILPGVTRDSILSLARSWGEFEVKEGTITMGEISEASDEGRLLEVFGSGTAAIVSPVKHILYLGKDIHVPLDPKNPKSQAGPLTKRFNETIMAIQYGEVPHEWSVVID</sequence>
<accession>A0A9W8ARX7</accession>
<dbReference type="CDD" id="cd01557">
    <property type="entry name" value="BCAT_beta_family"/>
    <property type="match status" value="1"/>
</dbReference>
<gene>
    <name evidence="12" type="primary">BAT2</name>
    <name evidence="12" type="ORF">IWQ62_002874</name>
</gene>
<dbReference type="PANTHER" id="PTHR11825">
    <property type="entry name" value="SUBGROUP IIII AMINOTRANSFERASE"/>
    <property type="match status" value="1"/>
</dbReference>
<evidence type="ECO:0000256" key="8">
    <source>
        <dbReference type="PIRSR" id="PIRSR006468-1"/>
    </source>
</evidence>
<evidence type="ECO:0000256" key="2">
    <source>
        <dbReference type="ARBA" id="ARBA00009320"/>
    </source>
</evidence>
<comment type="caution">
    <text evidence="12">The sequence shown here is derived from an EMBL/GenBank/DDBJ whole genome shotgun (WGS) entry which is preliminary data.</text>
</comment>
<dbReference type="SUPFAM" id="SSF56752">
    <property type="entry name" value="D-aminoacid aminotransferase-like PLP-dependent enzymes"/>
    <property type="match status" value="1"/>
</dbReference>
<dbReference type="Pfam" id="PF01063">
    <property type="entry name" value="Aminotran_4"/>
    <property type="match status" value="1"/>
</dbReference>
<dbReference type="PIRSF" id="PIRSF006468">
    <property type="entry name" value="BCAT1"/>
    <property type="match status" value="1"/>
</dbReference>
<dbReference type="GO" id="GO:0009099">
    <property type="term" value="P:L-valine biosynthetic process"/>
    <property type="evidence" value="ECO:0007669"/>
    <property type="project" value="TreeGrafter"/>
</dbReference>
<dbReference type="Gene3D" id="3.20.10.10">
    <property type="entry name" value="D-amino Acid Aminotransferase, subunit A, domain 2"/>
    <property type="match status" value="1"/>
</dbReference>
<evidence type="ECO:0000256" key="1">
    <source>
        <dbReference type="ARBA" id="ARBA00001933"/>
    </source>
</evidence>
<evidence type="ECO:0000256" key="3">
    <source>
        <dbReference type="ARBA" id="ARBA00022576"/>
    </source>
</evidence>
<reference evidence="12" key="1">
    <citation type="submission" date="2022-07" db="EMBL/GenBank/DDBJ databases">
        <title>Phylogenomic reconstructions and comparative analyses of Kickxellomycotina fungi.</title>
        <authorList>
            <person name="Reynolds N.K."/>
            <person name="Stajich J.E."/>
            <person name="Barry K."/>
            <person name="Grigoriev I.V."/>
            <person name="Crous P."/>
            <person name="Smith M.E."/>
        </authorList>
    </citation>
    <scope>NUCLEOTIDE SEQUENCE</scope>
    <source>
        <strain evidence="12">RSA 1196</strain>
    </source>
</reference>
<dbReference type="PANTHER" id="PTHR11825:SF44">
    <property type="entry name" value="BRANCHED-CHAIN-AMINO-ACID AMINOTRANSFERASE"/>
    <property type="match status" value="1"/>
</dbReference>
<dbReference type="FunFam" id="3.30.470.10:FF:000005">
    <property type="entry name" value="Branched-chain-amino-acid aminotransferase"/>
    <property type="match status" value="1"/>
</dbReference>
<dbReference type="InterPro" id="IPR005786">
    <property type="entry name" value="B_amino_transII"/>
</dbReference>
<evidence type="ECO:0000256" key="5">
    <source>
        <dbReference type="ARBA" id="ARBA00022679"/>
    </source>
</evidence>
<evidence type="ECO:0000256" key="4">
    <source>
        <dbReference type="ARBA" id="ARBA00022605"/>
    </source>
</evidence>
<comment type="catalytic activity">
    <reaction evidence="11">
        <text>L-isoleucine + 2-oxoglutarate = (S)-3-methyl-2-oxopentanoate + L-glutamate</text>
        <dbReference type="Rhea" id="RHEA:24801"/>
        <dbReference type="ChEBI" id="CHEBI:16810"/>
        <dbReference type="ChEBI" id="CHEBI:29985"/>
        <dbReference type="ChEBI" id="CHEBI:35146"/>
        <dbReference type="ChEBI" id="CHEBI:58045"/>
        <dbReference type="EC" id="2.6.1.42"/>
    </reaction>
</comment>
<dbReference type="NCBIfam" id="TIGR01123">
    <property type="entry name" value="ilvE_II"/>
    <property type="match status" value="1"/>
</dbReference>
<dbReference type="EMBL" id="JANBPY010000676">
    <property type="protein sequence ID" value="KAJ1964656.1"/>
    <property type="molecule type" value="Genomic_DNA"/>
</dbReference>
<evidence type="ECO:0000313" key="13">
    <source>
        <dbReference type="Proteomes" id="UP001150925"/>
    </source>
</evidence>
<dbReference type="Proteomes" id="UP001150925">
    <property type="component" value="Unassembled WGS sequence"/>
</dbReference>